<evidence type="ECO:0000313" key="3">
    <source>
        <dbReference type="EMBL" id="AOS48002.1"/>
    </source>
</evidence>
<proteinExistence type="predicted"/>
<dbReference type="InterPro" id="IPR045378">
    <property type="entry name" value="LNT_N"/>
</dbReference>
<dbReference type="InterPro" id="IPR003010">
    <property type="entry name" value="C-N_Hydrolase"/>
</dbReference>
<dbReference type="OrthoDB" id="3268786at2"/>
<feature type="transmembrane region" description="Helical" evidence="1">
    <location>
        <begin position="115"/>
        <end position="133"/>
    </location>
</feature>
<evidence type="ECO:0000256" key="1">
    <source>
        <dbReference type="SAM" id="Phobius"/>
    </source>
</evidence>
<reference evidence="3 4" key="1">
    <citation type="submission" date="2016-09" db="EMBL/GenBank/DDBJ databases">
        <title>Complete genome sequence of Actinomyces hongkongensis HKU8.</title>
        <authorList>
            <person name="Gao Y.-X."/>
            <person name="Zhou Y.-Y."/>
            <person name="Xie Y."/>
            <person name="Wang M."/>
            <person name="Wang S.-J."/>
            <person name="Shen S.-G."/>
        </authorList>
    </citation>
    <scope>NUCLEOTIDE SEQUENCE [LARGE SCALE GENOMIC DNA]</scope>
    <source>
        <strain evidence="3 4">HKU8</strain>
    </source>
</reference>
<feature type="transmembrane region" description="Helical" evidence="1">
    <location>
        <begin position="153"/>
        <end position="182"/>
    </location>
</feature>
<feature type="transmembrane region" description="Helical" evidence="1">
    <location>
        <begin position="84"/>
        <end position="103"/>
    </location>
</feature>
<dbReference type="AlphaFoldDB" id="A0A1D8B4D8"/>
<name>A0A1D8B4D8_9ACTO</name>
<sequence>MEYETTAPPLRRGALIGAASGLVLAAATFCPHWSGQLLAPLALAPVFWLLARVRARHAYAVGACFALAWLVPTTYWYYSFMSVGVAVGASIGWALLQANLFHLAALRDRIGVPGVWLAFSAAWVVLTWARMRLPVTEDWWIPHLGYGVWRNPGLVWLGGFGGEAALEGAVLLGGAVVAWALLRSSARAAALAFGGVALAVVCLDAVAWNLPARPIPPALALQQMTRGGVDAPATEEDVDSLMAATLAAAGAAPAQGTTVVWPENSVPASAHARIAAFASDNGVNIVYHTAEADGGAVYKKTVVIDASTGREALSNYKKHLAPDEEVGEPRDTANTADLSGHRATSYICYDLHYPDVVERLRGAQAAYVPLNDATYGYLQKQFHAADIALHAAQAGTTVVVAATDGPTMVVNSNGVVVEELVGTAPGHVAVP</sequence>
<feature type="transmembrane region" description="Helical" evidence="1">
    <location>
        <begin position="189"/>
        <end position="210"/>
    </location>
</feature>
<dbReference type="InterPro" id="IPR036526">
    <property type="entry name" value="C-N_Hydrolase_sf"/>
</dbReference>
<protein>
    <recommendedName>
        <fullName evidence="2">CN hydrolase domain-containing protein</fullName>
    </recommendedName>
</protein>
<dbReference type="Pfam" id="PF00795">
    <property type="entry name" value="CN_hydrolase"/>
    <property type="match status" value="1"/>
</dbReference>
<dbReference type="Gene3D" id="3.60.110.10">
    <property type="entry name" value="Carbon-nitrogen hydrolase"/>
    <property type="match status" value="1"/>
</dbReference>
<keyword evidence="1" id="KW-0812">Transmembrane</keyword>
<organism evidence="3 4">
    <name type="scientific">Pauljensenia hongkongensis</name>
    <dbReference type="NCBI Taxonomy" id="178339"/>
    <lineage>
        <taxon>Bacteria</taxon>
        <taxon>Bacillati</taxon>
        <taxon>Actinomycetota</taxon>
        <taxon>Actinomycetes</taxon>
        <taxon>Actinomycetales</taxon>
        <taxon>Actinomycetaceae</taxon>
        <taxon>Pauljensenia</taxon>
    </lineage>
</organism>
<evidence type="ECO:0000259" key="2">
    <source>
        <dbReference type="PROSITE" id="PS50263"/>
    </source>
</evidence>
<accession>A0A1D8B4D8</accession>
<dbReference type="RefSeq" id="WP_069774626.1">
    <property type="nucleotide sequence ID" value="NZ_CP017298.1"/>
</dbReference>
<dbReference type="Proteomes" id="UP000095214">
    <property type="component" value="Chromosome"/>
</dbReference>
<dbReference type="Pfam" id="PF20154">
    <property type="entry name" value="LNT_N"/>
    <property type="match status" value="1"/>
</dbReference>
<dbReference type="SUPFAM" id="SSF56317">
    <property type="entry name" value="Carbon-nitrogen hydrolase"/>
    <property type="match status" value="1"/>
</dbReference>
<evidence type="ECO:0000313" key="4">
    <source>
        <dbReference type="Proteomes" id="UP000095214"/>
    </source>
</evidence>
<keyword evidence="1" id="KW-1133">Transmembrane helix</keyword>
<dbReference type="PROSITE" id="PS50263">
    <property type="entry name" value="CN_HYDROLASE"/>
    <property type="match status" value="1"/>
</dbReference>
<feature type="transmembrane region" description="Helical" evidence="1">
    <location>
        <begin position="12"/>
        <end position="29"/>
    </location>
</feature>
<feature type="domain" description="CN hydrolase" evidence="2">
    <location>
        <begin position="215"/>
        <end position="431"/>
    </location>
</feature>
<keyword evidence="1" id="KW-0472">Membrane</keyword>
<gene>
    <name evidence="3" type="ORF">BH719_03465</name>
</gene>
<feature type="transmembrane region" description="Helical" evidence="1">
    <location>
        <begin position="58"/>
        <end position="78"/>
    </location>
</feature>
<dbReference type="EMBL" id="CP017298">
    <property type="protein sequence ID" value="AOS48002.1"/>
    <property type="molecule type" value="Genomic_DNA"/>
</dbReference>
<feature type="transmembrane region" description="Helical" evidence="1">
    <location>
        <begin position="35"/>
        <end position="51"/>
    </location>
</feature>
<keyword evidence="4" id="KW-1185">Reference proteome</keyword>
<dbReference type="KEGG" id="phon:BH719_03465"/>